<accession>A0A157ZDK7</accession>
<organism evidence="1 2">
    <name type="scientific">Caballeronia fortuita</name>
    <dbReference type="NCBI Taxonomy" id="1777138"/>
    <lineage>
        <taxon>Bacteria</taxon>
        <taxon>Pseudomonadati</taxon>
        <taxon>Pseudomonadota</taxon>
        <taxon>Betaproteobacteria</taxon>
        <taxon>Burkholderiales</taxon>
        <taxon>Burkholderiaceae</taxon>
        <taxon>Caballeronia</taxon>
    </lineage>
</organism>
<keyword evidence="2" id="KW-1185">Reference proteome</keyword>
<dbReference type="OrthoDB" id="9133778at2"/>
<proteinExistence type="predicted"/>
<gene>
    <name evidence="1" type="ORF">AWB77_00516</name>
</gene>
<evidence type="ECO:0000313" key="1">
    <source>
        <dbReference type="EMBL" id="SAK42967.1"/>
    </source>
</evidence>
<name>A0A157ZDK7_9BURK</name>
<dbReference type="Proteomes" id="UP000054903">
    <property type="component" value="Unassembled WGS sequence"/>
</dbReference>
<comment type="caution">
    <text evidence="1">The sequence shown here is derived from an EMBL/GenBank/DDBJ whole genome shotgun (WGS) entry which is preliminary data.</text>
</comment>
<dbReference type="AlphaFoldDB" id="A0A157ZDK7"/>
<dbReference type="EMBL" id="FCNX02000001">
    <property type="protein sequence ID" value="SAK42967.1"/>
    <property type="molecule type" value="Genomic_DNA"/>
</dbReference>
<protein>
    <submittedName>
        <fullName evidence="1">Uncharacterized protein</fullName>
    </submittedName>
</protein>
<evidence type="ECO:0000313" key="2">
    <source>
        <dbReference type="Proteomes" id="UP000054903"/>
    </source>
</evidence>
<reference evidence="1" key="1">
    <citation type="submission" date="2016-01" db="EMBL/GenBank/DDBJ databases">
        <authorList>
            <person name="Peeters C."/>
        </authorList>
    </citation>
    <scope>NUCLEOTIDE SEQUENCE</scope>
    <source>
        <strain evidence="1">LMG 29320</strain>
    </source>
</reference>
<dbReference type="RefSeq" id="WP_061132803.1">
    <property type="nucleotide sequence ID" value="NZ_FCNX02000001.1"/>
</dbReference>
<sequence>MLELSGNAELLVVDVATQEEERLVLTEKDFHQEKRSLLEDDILREDEEGEFVAEASALGYDFRVIATPPNNLQIEDDAEEIRVEVVENNFEFIEPFADEEESGED</sequence>